<comment type="catalytic activity">
    <reaction evidence="8">
        <text>L-seryl-[protein] + ATP = O-phospho-L-seryl-[protein] + ADP + H(+)</text>
        <dbReference type="Rhea" id="RHEA:17989"/>
        <dbReference type="Rhea" id="RHEA-COMP:9863"/>
        <dbReference type="Rhea" id="RHEA-COMP:11604"/>
        <dbReference type="ChEBI" id="CHEBI:15378"/>
        <dbReference type="ChEBI" id="CHEBI:29999"/>
        <dbReference type="ChEBI" id="CHEBI:30616"/>
        <dbReference type="ChEBI" id="CHEBI:83421"/>
        <dbReference type="ChEBI" id="CHEBI:456216"/>
        <dbReference type="EC" id="2.7.11.1"/>
    </reaction>
</comment>
<evidence type="ECO:0000313" key="12">
    <source>
        <dbReference type="EMBL" id="KAL0484317.1"/>
    </source>
</evidence>
<evidence type="ECO:0000256" key="3">
    <source>
        <dbReference type="ARBA" id="ARBA00022679"/>
    </source>
</evidence>
<evidence type="ECO:0000259" key="11">
    <source>
        <dbReference type="PROSITE" id="PS50011"/>
    </source>
</evidence>
<keyword evidence="13" id="KW-1185">Reference proteome</keyword>
<dbReference type="Gene3D" id="1.10.510.10">
    <property type="entry name" value="Transferase(Phosphotransferase) domain 1"/>
    <property type="match status" value="1"/>
</dbReference>
<comment type="caution">
    <text evidence="12">The sequence shown here is derived from an EMBL/GenBank/DDBJ whole genome shotgun (WGS) entry which is preliminary data.</text>
</comment>
<dbReference type="GO" id="GO:0005524">
    <property type="term" value="F:ATP binding"/>
    <property type="evidence" value="ECO:0007669"/>
    <property type="project" value="UniProtKB-UniRule"/>
</dbReference>
<dbReference type="PANTHER" id="PTHR44899">
    <property type="entry name" value="CAMK FAMILY PROTEIN KINASE"/>
    <property type="match status" value="1"/>
</dbReference>
<proteinExistence type="inferred from homology"/>
<dbReference type="Proteomes" id="UP001431209">
    <property type="component" value="Unassembled WGS sequence"/>
</dbReference>
<dbReference type="InterPro" id="IPR008271">
    <property type="entry name" value="Ser/Thr_kinase_AS"/>
</dbReference>
<feature type="binding site" evidence="9">
    <location>
        <position position="41"/>
    </location>
    <ligand>
        <name>ATP</name>
        <dbReference type="ChEBI" id="CHEBI:30616"/>
    </ligand>
</feature>
<dbReference type="InterPro" id="IPR011009">
    <property type="entry name" value="Kinase-like_dom_sf"/>
</dbReference>
<keyword evidence="5 12" id="KW-0418">Kinase</keyword>
<keyword evidence="2 10" id="KW-0723">Serine/threonine-protein kinase</keyword>
<dbReference type="PROSITE" id="PS00107">
    <property type="entry name" value="PROTEIN_KINASE_ATP"/>
    <property type="match status" value="1"/>
</dbReference>
<dbReference type="EMBL" id="JAOPGA020001034">
    <property type="protein sequence ID" value="KAL0484317.1"/>
    <property type="molecule type" value="Genomic_DNA"/>
</dbReference>
<dbReference type="PROSITE" id="PS00108">
    <property type="entry name" value="PROTEIN_KINASE_ST"/>
    <property type="match status" value="1"/>
</dbReference>
<sequence>MSNQTRSRYEDFDSYEQVGSGTFGVVYKCRRKIDNRIYALKTVQLKSQQEFEATVKEIHILAGLKHKHIIKYYDCFPCGGNTKLNIVMEYAGKGTLHDLIRSRQQLIPEAEVWKYFCHILTALNYVHSNNILHRDMKPMNVFLDDRYDCKLGDFGVSKVLDQPLDLAATLIGTPLYMSPELCKNIPYDARSDVWALGCILYELCALSHPFEHAILEYQKNQLALMQAVTSGKWDRDVIKRNYSKNLLQVIEMCLTLDHSTRPTTTQLLNMPQIQAELISCSAAEQLRGAQVVSPRVVENIVRHSPPQPVPYQPAPIYNPPVQPYYQQQQQGMPAPIQQQPVISPMRITPIPAPRKPDGHHQQHQMIPQPVAPIYNPPSAVIIQASPPVVNHNQKTEMCPFCKGSKMGGNEKCGACVGHGFIIV</sequence>
<dbReference type="GO" id="GO:0004674">
    <property type="term" value="F:protein serine/threonine kinase activity"/>
    <property type="evidence" value="ECO:0007669"/>
    <property type="project" value="UniProtKB-KW"/>
</dbReference>
<organism evidence="12 13">
    <name type="scientific">Acrasis kona</name>
    <dbReference type="NCBI Taxonomy" id="1008807"/>
    <lineage>
        <taxon>Eukaryota</taxon>
        <taxon>Discoba</taxon>
        <taxon>Heterolobosea</taxon>
        <taxon>Tetramitia</taxon>
        <taxon>Eutetramitia</taxon>
        <taxon>Acrasidae</taxon>
        <taxon>Acrasis</taxon>
    </lineage>
</organism>
<evidence type="ECO:0000256" key="2">
    <source>
        <dbReference type="ARBA" id="ARBA00022527"/>
    </source>
</evidence>
<accession>A0AAW2Z4Z4</accession>
<evidence type="ECO:0000256" key="10">
    <source>
        <dbReference type="RuleBase" id="RU000304"/>
    </source>
</evidence>
<dbReference type="InterPro" id="IPR000719">
    <property type="entry name" value="Prot_kinase_dom"/>
</dbReference>
<dbReference type="SMART" id="SM00220">
    <property type="entry name" value="S_TKc"/>
    <property type="match status" value="1"/>
</dbReference>
<keyword evidence="3" id="KW-0808">Transferase</keyword>
<comment type="similarity">
    <text evidence="10">Belongs to the protein kinase superfamily.</text>
</comment>
<name>A0AAW2Z4Z4_9EUKA</name>
<dbReference type="InterPro" id="IPR051131">
    <property type="entry name" value="NEK_Ser/Thr_kinase_NIMA"/>
</dbReference>
<dbReference type="InterPro" id="IPR017441">
    <property type="entry name" value="Protein_kinase_ATP_BS"/>
</dbReference>
<dbReference type="AlphaFoldDB" id="A0AAW2Z4Z4"/>
<keyword evidence="4 9" id="KW-0547">Nucleotide-binding</keyword>
<dbReference type="EC" id="2.7.11.1" evidence="1"/>
<dbReference type="Pfam" id="PF00069">
    <property type="entry name" value="Pkinase"/>
    <property type="match status" value="1"/>
</dbReference>
<gene>
    <name evidence="12" type="ORF">AKO1_004966</name>
</gene>
<keyword evidence="6 9" id="KW-0067">ATP-binding</keyword>
<evidence type="ECO:0000256" key="8">
    <source>
        <dbReference type="ARBA" id="ARBA00048679"/>
    </source>
</evidence>
<comment type="catalytic activity">
    <reaction evidence="7">
        <text>L-threonyl-[protein] + ATP = O-phospho-L-threonyl-[protein] + ADP + H(+)</text>
        <dbReference type="Rhea" id="RHEA:46608"/>
        <dbReference type="Rhea" id="RHEA-COMP:11060"/>
        <dbReference type="Rhea" id="RHEA-COMP:11605"/>
        <dbReference type="ChEBI" id="CHEBI:15378"/>
        <dbReference type="ChEBI" id="CHEBI:30013"/>
        <dbReference type="ChEBI" id="CHEBI:30616"/>
        <dbReference type="ChEBI" id="CHEBI:61977"/>
        <dbReference type="ChEBI" id="CHEBI:456216"/>
        <dbReference type="EC" id="2.7.11.1"/>
    </reaction>
</comment>
<reference evidence="12 13" key="1">
    <citation type="submission" date="2024-03" db="EMBL/GenBank/DDBJ databases">
        <title>The Acrasis kona genome and developmental transcriptomes reveal deep origins of eukaryotic multicellular pathways.</title>
        <authorList>
            <person name="Sheikh S."/>
            <person name="Fu C.-J."/>
            <person name="Brown M.W."/>
            <person name="Baldauf S.L."/>
        </authorList>
    </citation>
    <scope>NUCLEOTIDE SEQUENCE [LARGE SCALE GENOMIC DNA]</scope>
    <source>
        <strain evidence="12 13">ATCC MYA-3509</strain>
    </source>
</reference>
<feature type="domain" description="Protein kinase" evidence="11">
    <location>
        <begin position="12"/>
        <end position="273"/>
    </location>
</feature>
<dbReference type="PANTHER" id="PTHR44899:SF7">
    <property type="entry name" value="NIMA-RELATED KINASE"/>
    <property type="match status" value="1"/>
</dbReference>
<dbReference type="PROSITE" id="PS50011">
    <property type="entry name" value="PROTEIN_KINASE_DOM"/>
    <property type="match status" value="1"/>
</dbReference>
<evidence type="ECO:0000256" key="1">
    <source>
        <dbReference type="ARBA" id="ARBA00012513"/>
    </source>
</evidence>
<evidence type="ECO:0000313" key="13">
    <source>
        <dbReference type="Proteomes" id="UP001431209"/>
    </source>
</evidence>
<dbReference type="CDD" id="cd08215">
    <property type="entry name" value="STKc_Nek"/>
    <property type="match status" value="1"/>
</dbReference>
<protein>
    <recommendedName>
        <fullName evidence="1">non-specific serine/threonine protein kinase</fullName>
        <ecNumber evidence="1">2.7.11.1</ecNumber>
    </recommendedName>
</protein>
<evidence type="ECO:0000256" key="4">
    <source>
        <dbReference type="ARBA" id="ARBA00022741"/>
    </source>
</evidence>
<evidence type="ECO:0000256" key="7">
    <source>
        <dbReference type="ARBA" id="ARBA00047899"/>
    </source>
</evidence>
<evidence type="ECO:0000256" key="9">
    <source>
        <dbReference type="PROSITE-ProRule" id="PRU10141"/>
    </source>
</evidence>
<evidence type="ECO:0000256" key="6">
    <source>
        <dbReference type="ARBA" id="ARBA00022840"/>
    </source>
</evidence>
<evidence type="ECO:0000256" key="5">
    <source>
        <dbReference type="ARBA" id="ARBA00022777"/>
    </source>
</evidence>
<dbReference type="SUPFAM" id="SSF56112">
    <property type="entry name" value="Protein kinase-like (PK-like)"/>
    <property type="match status" value="1"/>
</dbReference>